<comment type="caution">
    <text evidence="5">Lacks conserved residue(s) required for the propagation of feature annotation.</text>
</comment>
<evidence type="ECO:0000256" key="1">
    <source>
        <dbReference type="ARBA" id="ARBA00022536"/>
    </source>
</evidence>
<gene>
    <name evidence="9" type="ORF">ACJMK2_011635</name>
</gene>
<dbReference type="SMART" id="SM00179">
    <property type="entry name" value="EGF_CA"/>
    <property type="match status" value="1"/>
</dbReference>
<dbReference type="InterPro" id="IPR000742">
    <property type="entry name" value="EGF"/>
</dbReference>
<organism evidence="9 10">
    <name type="scientific">Sinanodonta woodiana</name>
    <name type="common">Chinese pond mussel</name>
    <name type="synonym">Anodonta woodiana</name>
    <dbReference type="NCBI Taxonomy" id="1069815"/>
    <lineage>
        <taxon>Eukaryota</taxon>
        <taxon>Metazoa</taxon>
        <taxon>Spiralia</taxon>
        <taxon>Lophotrochozoa</taxon>
        <taxon>Mollusca</taxon>
        <taxon>Bivalvia</taxon>
        <taxon>Autobranchia</taxon>
        <taxon>Heteroconchia</taxon>
        <taxon>Palaeoheterodonta</taxon>
        <taxon>Unionida</taxon>
        <taxon>Unionoidea</taxon>
        <taxon>Unionidae</taxon>
        <taxon>Unioninae</taxon>
        <taxon>Sinanodonta</taxon>
    </lineage>
</organism>
<keyword evidence="4" id="KW-0325">Glycoprotein</keyword>
<evidence type="ECO:0000256" key="4">
    <source>
        <dbReference type="ARBA" id="ARBA00023180"/>
    </source>
</evidence>
<feature type="domain" description="C-type lectin" evidence="8">
    <location>
        <begin position="128"/>
        <end position="246"/>
    </location>
</feature>
<dbReference type="InterPro" id="IPR050906">
    <property type="entry name" value="Notch_signaling"/>
</dbReference>
<feature type="chain" id="PRO_5044786153" evidence="6">
    <location>
        <begin position="25"/>
        <end position="270"/>
    </location>
</feature>
<dbReference type="AlphaFoldDB" id="A0ABD3V5L9"/>
<evidence type="ECO:0000256" key="2">
    <source>
        <dbReference type="ARBA" id="ARBA00022737"/>
    </source>
</evidence>
<keyword evidence="3 5" id="KW-1015">Disulfide bond</keyword>
<dbReference type="FunFam" id="2.10.25.10:FF:000006">
    <property type="entry name" value="Versican core protein-like isoform 1"/>
    <property type="match status" value="1"/>
</dbReference>
<name>A0ABD3V5L9_SINWO</name>
<feature type="disulfide bond" evidence="5">
    <location>
        <begin position="104"/>
        <end position="113"/>
    </location>
</feature>
<dbReference type="Pfam" id="PF00008">
    <property type="entry name" value="EGF"/>
    <property type="match status" value="1"/>
</dbReference>
<dbReference type="PROSITE" id="PS51257">
    <property type="entry name" value="PROKAR_LIPOPROTEIN"/>
    <property type="match status" value="1"/>
</dbReference>
<proteinExistence type="predicted"/>
<dbReference type="SMART" id="SM00034">
    <property type="entry name" value="CLECT"/>
    <property type="match status" value="1"/>
</dbReference>
<reference evidence="9 10" key="1">
    <citation type="submission" date="2024-11" db="EMBL/GenBank/DDBJ databases">
        <title>Chromosome-level genome assembly of the freshwater bivalve Anodonta woodiana.</title>
        <authorList>
            <person name="Chen X."/>
        </authorList>
    </citation>
    <scope>NUCLEOTIDE SEQUENCE [LARGE SCALE GENOMIC DNA]</scope>
    <source>
        <strain evidence="9">MN2024</strain>
        <tissue evidence="9">Gills</tissue>
    </source>
</reference>
<dbReference type="InterPro" id="IPR001881">
    <property type="entry name" value="EGF-like_Ca-bd_dom"/>
</dbReference>
<feature type="signal peptide" evidence="6">
    <location>
        <begin position="1"/>
        <end position="24"/>
    </location>
</feature>
<dbReference type="Gene3D" id="3.10.100.10">
    <property type="entry name" value="Mannose-Binding Protein A, subunit A"/>
    <property type="match status" value="1"/>
</dbReference>
<dbReference type="EMBL" id="JBJQND010000013">
    <property type="protein sequence ID" value="KAL3856929.1"/>
    <property type="molecule type" value="Genomic_DNA"/>
</dbReference>
<dbReference type="PROSITE" id="PS50092">
    <property type="entry name" value="TSP1"/>
    <property type="match status" value="1"/>
</dbReference>
<dbReference type="CDD" id="cd00054">
    <property type="entry name" value="EGF_CA"/>
    <property type="match status" value="1"/>
</dbReference>
<dbReference type="InterPro" id="IPR001304">
    <property type="entry name" value="C-type_lectin-like"/>
</dbReference>
<dbReference type="SUPFAM" id="SSF57196">
    <property type="entry name" value="EGF/Laminin"/>
    <property type="match status" value="1"/>
</dbReference>
<comment type="caution">
    <text evidence="9">The sequence shown here is derived from an EMBL/GenBank/DDBJ whole genome shotgun (WGS) entry which is preliminary data.</text>
</comment>
<dbReference type="InterPro" id="IPR000884">
    <property type="entry name" value="TSP1_rpt"/>
</dbReference>
<accession>A0ABD3V5L9</accession>
<dbReference type="SUPFAM" id="SSF56436">
    <property type="entry name" value="C-type lectin-like"/>
    <property type="match status" value="1"/>
</dbReference>
<dbReference type="InterPro" id="IPR016186">
    <property type="entry name" value="C-type_lectin-like/link_sf"/>
</dbReference>
<feature type="domain" description="EGF-like" evidence="7">
    <location>
        <begin position="78"/>
        <end position="114"/>
    </location>
</feature>
<dbReference type="Gene3D" id="2.10.25.10">
    <property type="entry name" value="Laminin"/>
    <property type="match status" value="1"/>
</dbReference>
<keyword evidence="1 5" id="KW-0245">EGF-like domain</keyword>
<protein>
    <submittedName>
        <fullName evidence="9">Uncharacterized protein</fullName>
    </submittedName>
</protein>
<evidence type="ECO:0000259" key="7">
    <source>
        <dbReference type="PROSITE" id="PS50026"/>
    </source>
</evidence>
<dbReference type="PROSITE" id="PS00022">
    <property type="entry name" value="EGF_1"/>
    <property type="match status" value="1"/>
</dbReference>
<dbReference type="PANTHER" id="PTHR24044:SF420">
    <property type="entry name" value="DELTA AND NOTCH-LIKE EPIDERMAL GROWTH FACTOR-RELATED RECEPTOR ISOFORM X1"/>
    <property type="match status" value="1"/>
</dbReference>
<evidence type="ECO:0000313" key="10">
    <source>
        <dbReference type="Proteomes" id="UP001634394"/>
    </source>
</evidence>
<evidence type="ECO:0000259" key="8">
    <source>
        <dbReference type="PROSITE" id="PS50041"/>
    </source>
</evidence>
<keyword evidence="2" id="KW-0677">Repeat</keyword>
<dbReference type="PROSITE" id="PS50026">
    <property type="entry name" value="EGF_3"/>
    <property type="match status" value="1"/>
</dbReference>
<dbReference type="PANTHER" id="PTHR24044">
    <property type="entry name" value="NOTCH LIGAND FAMILY MEMBER"/>
    <property type="match status" value="1"/>
</dbReference>
<dbReference type="PROSITE" id="PS50041">
    <property type="entry name" value="C_TYPE_LECTIN_2"/>
    <property type="match status" value="1"/>
</dbReference>
<evidence type="ECO:0000313" key="9">
    <source>
        <dbReference type="EMBL" id="KAL3856929.1"/>
    </source>
</evidence>
<dbReference type="Pfam" id="PF00059">
    <property type="entry name" value="Lectin_C"/>
    <property type="match status" value="1"/>
</dbReference>
<dbReference type="Proteomes" id="UP001634394">
    <property type="component" value="Unassembled WGS sequence"/>
</dbReference>
<dbReference type="SMART" id="SM00181">
    <property type="entry name" value="EGF"/>
    <property type="match status" value="1"/>
</dbReference>
<evidence type="ECO:0000256" key="5">
    <source>
        <dbReference type="PROSITE-ProRule" id="PRU00076"/>
    </source>
</evidence>
<dbReference type="InterPro" id="IPR016187">
    <property type="entry name" value="CTDL_fold"/>
</dbReference>
<sequence>MGIKLTMVLTVLTFGVHFNKRALGQWSSWSSCSASCGHGTRYNRFSTESCNNWCYNGGIIENSYCNCPAGTTGPCCDDIPECASSPCQHEGTCIELINRYNCSCTIRYYGPNCENDLLWDHYSACQFEYSRCFRVFQHRFDWHGAQEFCRRREGRLAVLDTAEKQYFLETALRTLEIDENSSEFWIGASKNGNGLQWITGSAVVNDRWPPGVGNGIHGFGCLALSTHYSFMWNELYCATSAYFICEEGSYVIEPHKICLAQFTCYQYTII</sequence>
<evidence type="ECO:0000256" key="6">
    <source>
        <dbReference type="SAM" id="SignalP"/>
    </source>
</evidence>
<keyword evidence="6" id="KW-0732">Signal</keyword>
<keyword evidence="10" id="KW-1185">Reference proteome</keyword>
<dbReference type="CDD" id="cd00037">
    <property type="entry name" value="CLECT"/>
    <property type="match status" value="1"/>
</dbReference>
<evidence type="ECO:0000256" key="3">
    <source>
        <dbReference type="ARBA" id="ARBA00023157"/>
    </source>
</evidence>